<accession>A0A2K1YHU0</accession>
<sequence length="125" mass="14738">MVPKRRAEDVESKRKKGNSLSINNEGSRVSKVKFIPTIGQLDFASGAMIKSQYLLLRPKILHHIITYNILPKKRYYDEVTFMDIYLIDYMIRGHCINLSYIMMNNVIMAHNKKLSTIWSMRNYCY</sequence>
<feature type="region of interest" description="Disordered" evidence="1">
    <location>
        <begin position="1"/>
        <end position="23"/>
    </location>
</feature>
<protein>
    <submittedName>
        <fullName evidence="2">Uncharacterized protein</fullName>
    </submittedName>
</protein>
<evidence type="ECO:0000256" key="1">
    <source>
        <dbReference type="SAM" id="MobiDB-lite"/>
    </source>
</evidence>
<gene>
    <name evidence="2" type="ORF">POPTR_011G093900</name>
</gene>
<evidence type="ECO:0000313" key="2">
    <source>
        <dbReference type="EMBL" id="PNT12589.1"/>
    </source>
</evidence>
<keyword evidence="3" id="KW-1185">Reference proteome</keyword>
<dbReference type="Proteomes" id="UP000006729">
    <property type="component" value="Chromosome 11"/>
</dbReference>
<dbReference type="EMBL" id="CM009300">
    <property type="protein sequence ID" value="PNT12589.1"/>
    <property type="molecule type" value="Genomic_DNA"/>
</dbReference>
<proteinExistence type="predicted"/>
<name>A0A2K1YHU0_POPTR</name>
<organism evidence="2 3">
    <name type="scientific">Populus trichocarpa</name>
    <name type="common">Western balsam poplar</name>
    <name type="synonym">Populus balsamifera subsp. trichocarpa</name>
    <dbReference type="NCBI Taxonomy" id="3694"/>
    <lineage>
        <taxon>Eukaryota</taxon>
        <taxon>Viridiplantae</taxon>
        <taxon>Streptophyta</taxon>
        <taxon>Embryophyta</taxon>
        <taxon>Tracheophyta</taxon>
        <taxon>Spermatophyta</taxon>
        <taxon>Magnoliopsida</taxon>
        <taxon>eudicotyledons</taxon>
        <taxon>Gunneridae</taxon>
        <taxon>Pentapetalae</taxon>
        <taxon>rosids</taxon>
        <taxon>fabids</taxon>
        <taxon>Malpighiales</taxon>
        <taxon>Salicaceae</taxon>
        <taxon>Saliceae</taxon>
        <taxon>Populus</taxon>
    </lineage>
</organism>
<evidence type="ECO:0000313" key="3">
    <source>
        <dbReference type="Proteomes" id="UP000006729"/>
    </source>
</evidence>
<feature type="compositionally biased region" description="Basic and acidic residues" evidence="1">
    <location>
        <begin position="1"/>
        <end position="12"/>
    </location>
</feature>
<dbReference type="AlphaFoldDB" id="A0A2K1YHU0"/>
<dbReference type="InParanoid" id="A0A2K1YHU0"/>
<reference evidence="2 3" key="1">
    <citation type="journal article" date="2006" name="Science">
        <title>The genome of black cottonwood, Populus trichocarpa (Torr. &amp; Gray).</title>
        <authorList>
            <person name="Tuskan G.A."/>
            <person name="Difazio S."/>
            <person name="Jansson S."/>
            <person name="Bohlmann J."/>
            <person name="Grigoriev I."/>
            <person name="Hellsten U."/>
            <person name="Putnam N."/>
            <person name="Ralph S."/>
            <person name="Rombauts S."/>
            <person name="Salamov A."/>
            <person name="Schein J."/>
            <person name="Sterck L."/>
            <person name="Aerts A."/>
            <person name="Bhalerao R.R."/>
            <person name="Bhalerao R.P."/>
            <person name="Blaudez D."/>
            <person name="Boerjan W."/>
            <person name="Brun A."/>
            <person name="Brunner A."/>
            <person name="Busov V."/>
            <person name="Campbell M."/>
            <person name="Carlson J."/>
            <person name="Chalot M."/>
            <person name="Chapman J."/>
            <person name="Chen G.L."/>
            <person name="Cooper D."/>
            <person name="Coutinho P.M."/>
            <person name="Couturier J."/>
            <person name="Covert S."/>
            <person name="Cronk Q."/>
            <person name="Cunningham R."/>
            <person name="Davis J."/>
            <person name="Degroeve S."/>
            <person name="Dejardin A."/>
            <person name="Depamphilis C."/>
            <person name="Detter J."/>
            <person name="Dirks B."/>
            <person name="Dubchak I."/>
            <person name="Duplessis S."/>
            <person name="Ehlting J."/>
            <person name="Ellis B."/>
            <person name="Gendler K."/>
            <person name="Goodstein D."/>
            <person name="Gribskov M."/>
            <person name="Grimwood J."/>
            <person name="Groover A."/>
            <person name="Gunter L."/>
            <person name="Hamberger B."/>
            <person name="Heinze B."/>
            <person name="Helariutta Y."/>
            <person name="Henrissat B."/>
            <person name="Holligan D."/>
            <person name="Holt R."/>
            <person name="Huang W."/>
            <person name="Islam-Faridi N."/>
            <person name="Jones S."/>
            <person name="Jones-Rhoades M."/>
            <person name="Jorgensen R."/>
            <person name="Joshi C."/>
            <person name="Kangasjarvi J."/>
            <person name="Karlsson J."/>
            <person name="Kelleher C."/>
            <person name="Kirkpatrick R."/>
            <person name="Kirst M."/>
            <person name="Kohler A."/>
            <person name="Kalluri U."/>
            <person name="Larimer F."/>
            <person name="Leebens-Mack J."/>
            <person name="Leple J.C."/>
            <person name="Locascio P."/>
            <person name="Lou Y."/>
            <person name="Lucas S."/>
            <person name="Martin F."/>
            <person name="Montanini B."/>
            <person name="Napoli C."/>
            <person name="Nelson D.R."/>
            <person name="Nelson C."/>
            <person name="Nieminen K."/>
            <person name="Nilsson O."/>
            <person name="Pereda V."/>
            <person name="Peter G."/>
            <person name="Philippe R."/>
            <person name="Pilate G."/>
            <person name="Poliakov A."/>
            <person name="Razumovskaya J."/>
            <person name="Richardson P."/>
            <person name="Rinaldi C."/>
            <person name="Ritland K."/>
            <person name="Rouze P."/>
            <person name="Ryaboy D."/>
            <person name="Schmutz J."/>
            <person name="Schrader J."/>
            <person name="Segerman B."/>
            <person name="Shin H."/>
            <person name="Siddiqui A."/>
            <person name="Sterky F."/>
            <person name="Terry A."/>
            <person name="Tsai C.J."/>
            <person name="Uberbacher E."/>
            <person name="Unneberg P."/>
            <person name="Vahala J."/>
            <person name="Wall K."/>
            <person name="Wessler S."/>
            <person name="Yang G."/>
            <person name="Yin T."/>
            <person name="Douglas C."/>
            <person name="Marra M."/>
            <person name="Sandberg G."/>
            <person name="Van de Peer Y."/>
            <person name="Rokhsar D."/>
        </authorList>
    </citation>
    <scope>NUCLEOTIDE SEQUENCE [LARGE SCALE GENOMIC DNA]</scope>
    <source>
        <strain evidence="3">cv. Nisqually</strain>
    </source>
</reference>